<dbReference type="PANTHER" id="PTHR22684:SF0">
    <property type="entry name" value="RIBOSOME QUALITY CONTROL COMPLEX SUBUNIT TCF25"/>
    <property type="match status" value="1"/>
</dbReference>
<sequence length="231" mass="25567">MEGGNKGKNPAGAKAKPKPKGGGKGAGAASSNAAPSLDFDVDWVAEHAGQEDEVYSEQPVSYTEQKYPVNKKPSNAVPETSKKSKKKKKKSKADTQVSTKLRDKKSLDSILEDLSIEKKPTQQRVNQNERASGKDIEINEATPETSSILSIDPKHLKAENEMRRIFGSKVVDSLENQRNVPSSSRPLRGVRRATHNPRKTLLVTPSSYWPPWDKSMSMDLLETKSGFNYFR</sequence>
<dbReference type="InterPro" id="IPR006994">
    <property type="entry name" value="TCF25/Rqc1"/>
</dbReference>
<feature type="region of interest" description="Disordered" evidence="1">
    <location>
        <begin position="1"/>
        <end position="147"/>
    </location>
</feature>
<accession>A0A6G1C6P5</accession>
<evidence type="ECO:0000256" key="1">
    <source>
        <dbReference type="SAM" id="MobiDB-lite"/>
    </source>
</evidence>
<keyword evidence="3" id="KW-1185">Reference proteome</keyword>
<evidence type="ECO:0000313" key="2">
    <source>
        <dbReference type="EMBL" id="KAF0895657.1"/>
    </source>
</evidence>
<dbReference type="AlphaFoldDB" id="A0A6G1C6P5"/>
<dbReference type="Proteomes" id="UP000479710">
    <property type="component" value="Unassembled WGS sequence"/>
</dbReference>
<name>A0A6G1C6P5_9ORYZ</name>
<dbReference type="EMBL" id="SPHZ02000010">
    <property type="protein sequence ID" value="KAF0895657.1"/>
    <property type="molecule type" value="Genomic_DNA"/>
</dbReference>
<dbReference type="GO" id="GO:1990112">
    <property type="term" value="C:RQC complex"/>
    <property type="evidence" value="ECO:0007669"/>
    <property type="project" value="TreeGrafter"/>
</dbReference>
<proteinExistence type="predicted"/>
<feature type="compositionally biased region" description="Low complexity" evidence="1">
    <location>
        <begin position="27"/>
        <end position="36"/>
    </location>
</feature>
<reference evidence="2 3" key="1">
    <citation type="submission" date="2019-11" db="EMBL/GenBank/DDBJ databases">
        <title>Whole genome sequence of Oryza granulata.</title>
        <authorList>
            <person name="Li W."/>
        </authorList>
    </citation>
    <scope>NUCLEOTIDE SEQUENCE [LARGE SCALE GENOMIC DNA]</scope>
    <source>
        <strain evidence="3">cv. Menghai</strain>
        <tissue evidence="2">Leaf</tissue>
    </source>
</reference>
<dbReference type="PANTHER" id="PTHR22684">
    <property type="entry name" value="NULP1-RELATED"/>
    <property type="match status" value="1"/>
</dbReference>
<protein>
    <submittedName>
        <fullName evidence="2">Uncharacterized protein</fullName>
    </submittedName>
</protein>
<gene>
    <name evidence="2" type="ORF">E2562_014276</name>
</gene>
<comment type="caution">
    <text evidence="2">The sequence shown here is derived from an EMBL/GenBank/DDBJ whole genome shotgun (WGS) entry which is preliminary data.</text>
</comment>
<dbReference type="OrthoDB" id="205993at2759"/>
<evidence type="ECO:0000313" key="3">
    <source>
        <dbReference type="Proteomes" id="UP000479710"/>
    </source>
</evidence>
<organism evidence="2 3">
    <name type="scientific">Oryza meyeriana var. granulata</name>
    <dbReference type="NCBI Taxonomy" id="110450"/>
    <lineage>
        <taxon>Eukaryota</taxon>
        <taxon>Viridiplantae</taxon>
        <taxon>Streptophyta</taxon>
        <taxon>Embryophyta</taxon>
        <taxon>Tracheophyta</taxon>
        <taxon>Spermatophyta</taxon>
        <taxon>Magnoliopsida</taxon>
        <taxon>Liliopsida</taxon>
        <taxon>Poales</taxon>
        <taxon>Poaceae</taxon>
        <taxon>BOP clade</taxon>
        <taxon>Oryzoideae</taxon>
        <taxon>Oryzeae</taxon>
        <taxon>Oryzinae</taxon>
        <taxon>Oryza</taxon>
        <taxon>Oryza meyeriana</taxon>
    </lineage>
</organism>